<dbReference type="InterPro" id="IPR003538">
    <property type="entry name" value="TonB"/>
</dbReference>
<evidence type="ECO:0000313" key="6">
    <source>
        <dbReference type="EMBL" id="CAA6821609.1"/>
    </source>
</evidence>
<name>A0A6S6U4I5_9BACT</name>
<dbReference type="GO" id="GO:0055085">
    <property type="term" value="P:transmembrane transport"/>
    <property type="evidence" value="ECO:0007669"/>
    <property type="project" value="InterPro"/>
</dbReference>
<dbReference type="InterPro" id="IPR006260">
    <property type="entry name" value="TonB/TolA_C"/>
</dbReference>
<dbReference type="PRINTS" id="PR01374">
    <property type="entry name" value="TONBPROTEIN"/>
</dbReference>
<dbReference type="GO" id="GO:0031992">
    <property type="term" value="F:energy transducer activity"/>
    <property type="evidence" value="ECO:0007669"/>
    <property type="project" value="InterPro"/>
</dbReference>
<proteinExistence type="predicted"/>
<dbReference type="EMBL" id="CACVAR010000326">
    <property type="protein sequence ID" value="CAA6821609.1"/>
    <property type="molecule type" value="Genomic_DNA"/>
</dbReference>
<evidence type="ECO:0000256" key="4">
    <source>
        <dbReference type="ARBA" id="ARBA00023136"/>
    </source>
</evidence>
<dbReference type="Pfam" id="PF03544">
    <property type="entry name" value="TonB_C"/>
    <property type="match status" value="1"/>
</dbReference>
<feature type="domain" description="TonB C-terminal" evidence="5">
    <location>
        <begin position="159"/>
        <end position="249"/>
    </location>
</feature>
<comment type="subcellular location">
    <subcellularLocation>
        <location evidence="1">Membrane</location>
        <topology evidence="1">Single-pass membrane protein</topology>
    </subcellularLocation>
</comment>
<protein>
    <submittedName>
        <fullName evidence="6">TonB-like</fullName>
    </submittedName>
</protein>
<organism evidence="6">
    <name type="scientific">uncultured Sulfurovum sp</name>
    <dbReference type="NCBI Taxonomy" id="269237"/>
    <lineage>
        <taxon>Bacteria</taxon>
        <taxon>Pseudomonadati</taxon>
        <taxon>Campylobacterota</taxon>
        <taxon>Epsilonproteobacteria</taxon>
        <taxon>Campylobacterales</taxon>
        <taxon>Sulfurovaceae</taxon>
        <taxon>Sulfurovum</taxon>
        <taxon>environmental samples</taxon>
    </lineage>
</organism>
<dbReference type="GO" id="GO:0030288">
    <property type="term" value="C:outer membrane-bounded periplasmic space"/>
    <property type="evidence" value="ECO:0007669"/>
    <property type="project" value="InterPro"/>
</dbReference>
<evidence type="ECO:0000256" key="2">
    <source>
        <dbReference type="ARBA" id="ARBA00022692"/>
    </source>
</evidence>
<dbReference type="AlphaFoldDB" id="A0A6S6U4I5"/>
<dbReference type="SUPFAM" id="SSF74653">
    <property type="entry name" value="TolA/TonB C-terminal domain"/>
    <property type="match status" value="1"/>
</dbReference>
<dbReference type="InterPro" id="IPR037682">
    <property type="entry name" value="TonB_C"/>
</dbReference>
<evidence type="ECO:0000259" key="5">
    <source>
        <dbReference type="PROSITE" id="PS52015"/>
    </source>
</evidence>
<keyword evidence="4" id="KW-0472">Membrane</keyword>
<accession>A0A6S6U4I5</accession>
<keyword evidence="3" id="KW-1133">Transmembrane helix</keyword>
<keyword evidence="2" id="KW-0812">Transmembrane</keyword>
<sequence length="249" mass="28291">MKVEKILRPAPSKVIKVAIITPPEKVVKPVVKPTAVPVVPPVIPPPLVKKVEQKKPTPIVKPKKIVKKKIIKKKIVKKKIVKKKVVKKVKAKKIVKKKKVIKKKVIAKKIIKKPIRKEPIVEYTPPPAPPVYVAPKPIPKPKATPAPTQIAQNNHHKKAFLRNVRSKIIANKKYPKIAKRRHIEGSVKVRFDITKYGQVRNIRFINGKSVFHKSIRKTLERTFPMGIPNEVKSQLPITNVSVVLHFNIR</sequence>
<dbReference type="PROSITE" id="PS52015">
    <property type="entry name" value="TONB_CTD"/>
    <property type="match status" value="1"/>
</dbReference>
<dbReference type="GO" id="GO:0015891">
    <property type="term" value="P:siderophore transport"/>
    <property type="evidence" value="ECO:0007669"/>
    <property type="project" value="InterPro"/>
</dbReference>
<reference evidence="6" key="1">
    <citation type="submission" date="2020-01" db="EMBL/GenBank/DDBJ databases">
        <authorList>
            <person name="Meier V. D."/>
            <person name="Meier V D."/>
        </authorList>
    </citation>
    <scope>NUCLEOTIDE SEQUENCE</scope>
    <source>
        <strain evidence="6">HLG_WM_MAG_03</strain>
    </source>
</reference>
<evidence type="ECO:0000256" key="3">
    <source>
        <dbReference type="ARBA" id="ARBA00022989"/>
    </source>
</evidence>
<gene>
    <name evidence="6" type="ORF">HELGO_WM22244</name>
</gene>
<dbReference type="GO" id="GO:0016020">
    <property type="term" value="C:membrane"/>
    <property type="evidence" value="ECO:0007669"/>
    <property type="project" value="UniProtKB-SubCell"/>
</dbReference>
<evidence type="ECO:0000256" key="1">
    <source>
        <dbReference type="ARBA" id="ARBA00004167"/>
    </source>
</evidence>
<dbReference type="Gene3D" id="3.30.1150.10">
    <property type="match status" value="1"/>
</dbReference>
<dbReference type="NCBIfam" id="TIGR01352">
    <property type="entry name" value="tonB_Cterm"/>
    <property type="match status" value="1"/>
</dbReference>